<protein>
    <submittedName>
        <fullName evidence="1">Uncharacterized protein</fullName>
    </submittedName>
</protein>
<reference evidence="1" key="2">
    <citation type="submission" date="2013-04" db="UniProtKB">
        <authorList>
            <consortium name="EnsemblPlants"/>
        </authorList>
    </citation>
    <scope>IDENTIFICATION</scope>
</reference>
<dbReference type="AlphaFoldDB" id="J3MSE1"/>
<dbReference type="Proteomes" id="UP000006038">
    <property type="component" value="Chromosome 8"/>
</dbReference>
<keyword evidence="2" id="KW-1185">Reference proteome</keyword>
<dbReference type="Gramene" id="OB08G20200.1">
    <property type="protein sequence ID" value="OB08G20200.1"/>
    <property type="gene ID" value="OB08G20200"/>
</dbReference>
<dbReference type="HOGENOM" id="CLU_1565285_0_0_1"/>
<reference evidence="1" key="1">
    <citation type="journal article" date="2013" name="Nat. Commun.">
        <title>Whole-genome sequencing of Oryza brachyantha reveals mechanisms underlying Oryza genome evolution.</title>
        <authorList>
            <person name="Chen J."/>
            <person name="Huang Q."/>
            <person name="Gao D."/>
            <person name="Wang J."/>
            <person name="Lang Y."/>
            <person name="Liu T."/>
            <person name="Li B."/>
            <person name="Bai Z."/>
            <person name="Luis Goicoechea J."/>
            <person name="Liang C."/>
            <person name="Chen C."/>
            <person name="Zhang W."/>
            <person name="Sun S."/>
            <person name="Liao Y."/>
            <person name="Zhang X."/>
            <person name="Yang L."/>
            <person name="Song C."/>
            <person name="Wang M."/>
            <person name="Shi J."/>
            <person name="Liu G."/>
            <person name="Liu J."/>
            <person name="Zhou H."/>
            <person name="Zhou W."/>
            <person name="Yu Q."/>
            <person name="An N."/>
            <person name="Chen Y."/>
            <person name="Cai Q."/>
            <person name="Wang B."/>
            <person name="Liu B."/>
            <person name="Min J."/>
            <person name="Huang Y."/>
            <person name="Wu H."/>
            <person name="Li Z."/>
            <person name="Zhang Y."/>
            <person name="Yin Y."/>
            <person name="Song W."/>
            <person name="Jiang J."/>
            <person name="Jackson S.A."/>
            <person name="Wing R.A."/>
            <person name="Wang J."/>
            <person name="Chen M."/>
        </authorList>
    </citation>
    <scope>NUCLEOTIDE SEQUENCE [LARGE SCALE GENOMIC DNA]</scope>
    <source>
        <strain evidence="1">cv. IRGC 101232</strain>
    </source>
</reference>
<name>J3MSE1_ORYBR</name>
<proteinExistence type="predicted"/>
<accession>J3MSE1</accession>
<organism evidence="1">
    <name type="scientific">Oryza brachyantha</name>
    <name type="common">malo sina</name>
    <dbReference type="NCBI Taxonomy" id="4533"/>
    <lineage>
        <taxon>Eukaryota</taxon>
        <taxon>Viridiplantae</taxon>
        <taxon>Streptophyta</taxon>
        <taxon>Embryophyta</taxon>
        <taxon>Tracheophyta</taxon>
        <taxon>Spermatophyta</taxon>
        <taxon>Magnoliopsida</taxon>
        <taxon>Liliopsida</taxon>
        <taxon>Poales</taxon>
        <taxon>Poaceae</taxon>
        <taxon>BOP clade</taxon>
        <taxon>Oryzoideae</taxon>
        <taxon>Oryzeae</taxon>
        <taxon>Oryzinae</taxon>
        <taxon>Oryza</taxon>
    </lineage>
</organism>
<evidence type="ECO:0000313" key="2">
    <source>
        <dbReference type="Proteomes" id="UP000006038"/>
    </source>
</evidence>
<dbReference type="EnsemblPlants" id="OB08G20200.1">
    <property type="protein sequence ID" value="OB08G20200.1"/>
    <property type="gene ID" value="OB08G20200"/>
</dbReference>
<sequence>MRHLMSTGEVKAERGDGVDEAVVEVGRPAEAGLGVGRQHQARDGTNSGKAASSIGIRAAVVVVDEAGEHLLGSSPAACCRRDEQAVDRFGFGGLGMEIEMEDEEESRKEYSVAGAHGRARRDRASSLPSMRRYMACHTFRFALGSWDHQTDRHLHQVNLGRDCLDKQRKRK</sequence>
<evidence type="ECO:0000313" key="1">
    <source>
        <dbReference type="EnsemblPlants" id="OB08G20200.1"/>
    </source>
</evidence>